<evidence type="ECO:0000256" key="4">
    <source>
        <dbReference type="ARBA" id="ARBA00012839"/>
    </source>
</evidence>
<dbReference type="PANTHER" id="PTHR10050">
    <property type="entry name" value="DOLICHYL-PHOSPHATE-MANNOSE--PROTEIN MANNOSYLTRANSFERASE"/>
    <property type="match status" value="1"/>
</dbReference>
<proteinExistence type="inferred from homology"/>
<dbReference type="EMBL" id="CAXITT010001057">
    <property type="protein sequence ID" value="CAL1547752.1"/>
    <property type="molecule type" value="Genomic_DNA"/>
</dbReference>
<dbReference type="InterPro" id="IPR036300">
    <property type="entry name" value="MIR_dom_sf"/>
</dbReference>
<feature type="transmembrane region" description="Helical" evidence="14">
    <location>
        <begin position="659"/>
        <end position="678"/>
    </location>
</feature>
<dbReference type="InterPro" id="IPR003342">
    <property type="entry name" value="ArnT-like_N"/>
</dbReference>
<evidence type="ECO:0000313" key="17">
    <source>
        <dbReference type="Proteomes" id="UP001497497"/>
    </source>
</evidence>
<keyword evidence="11 14" id="KW-0472">Membrane</keyword>
<comment type="similarity">
    <text evidence="3">Belongs to the glycosyltransferase 39 family.</text>
</comment>
<name>A0AAV2IPU4_LYMST</name>
<evidence type="ECO:0000256" key="5">
    <source>
        <dbReference type="ARBA" id="ARBA00022676"/>
    </source>
</evidence>
<gene>
    <name evidence="16" type="ORF">GSLYS_00021069001</name>
</gene>
<evidence type="ECO:0000256" key="9">
    <source>
        <dbReference type="ARBA" id="ARBA00022824"/>
    </source>
</evidence>
<dbReference type="EC" id="2.4.1.109" evidence="4"/>
<feature type="transmembrane region" description="Helical" evidence="14">
    <location>
        <begin position="204"/>
        <end position="223"/>
    </location>
</feature>
<dbReference type="PANTHER" id="PTHR10050:SF51">
    <property type="entry name" value="PROTEIN O-MANNOSYL-TRANSFERASE 1"/>
    <property type="match status" value="1"/>
</dbReference>
<evidence type="ECO:0000256" key="8">
    <source>
        <dbReference type="ARBA" id="ARBA00022737"/>
    </source>
</evidence>
<keyword evidence="7 14" id="KW-0812">Transmembrane</keyword>
<evidence type="ECO:0000256" key="13">
    <source>
        <dbReference type="ARBA" id="ARBA00045102"/>
    </source>
</evidence>
<dbReference type="SMART" id="SM00472">
    <property type="entry name" value="MIR"/>
    <property type="match status" value="3"/>
</dbReference>
<feature type="transmembrane region" description="Helical" evidence="14">
    <location>
        <begin position="235"/>
        <end position="267"/>
    </location>
</feature>
<evidence type="ECO:0000256" key="11">
    <source>
        <dbReference type="ARBA" id="ARBA00023136"/>
    </source>
</evidence>
<evidence type="ECO:0000256" key="3">
    <source>
        <dbReference type="ARBA" id="ARBA00007222"/>
    </source>
</evidence>
<feature type="transmembrane region" description="Helical" evidence="14">
    <location>
        <begin position="698"/>
        <end position="716"/>
    </location>
</feature>
<keyword evidence="10 14" id="KW-1133">Transmembrane helix</keyword>
<keyword evidence="6" id="KW-0808">Transferase</keyword>
<organism evidence="16 17">
    <name type="scientific">Lymnaea stagnalis</name>
    <name type="common">Great pond snail</name>
    <name type="synonym">Helix stagnalis</name>
    <dbReference type="NCBI Taxonomy" id="6523"/>
    <lineage>
        <taxon>Eukaryota</taxon>
        <taxon>Metazoa</taxon>
        <taxon>Spiralia</taxon>
        <taxon>Lophotrochozoa</taxon>
        <taxon>Mollusca</taxon>
        <taxon>Gastropoda</taxon>
        <taxon>Heterobranchia</taxon>
        <taxon>Euthyneura</taxon>
        <taxon>Panpulmonata</taxon>
        <taxon>Hygrophila</taxon>
        <taxon>Lymnaeoidea</taxon>
        <taxon>Lymnaeidae</taxon>
        <taxon>Lymnaea</taxon>
    </lineage>
</organism>
<protein>
    <recommendedName>
        <fullName evidence="4">dolichyl-phosphate-mannose--protein mannosyltransferase</fullName>
        <ecNumber evidence="4">2.4.1.109</ecNumber>
    </recommendedName>
</protein>
<evidence type="ECO:0000256" key="7">
    <source>
        <dbReference type="ARBA" id="ARBA00022692"/>
    </source>
</evidence>
<evidence type="ECO:0000313" key="16">
    <source>
        <dbReference type="EMBL" id="CAL1547752.1"/>
    </source>
</evidence>
<evidence type="ECO:0000256" key="12">
    <source>
        <dbReference type="ARBA" id="ARBA00045085"/>
    </source>
</evidence>
<evidence type="ECO:0000256" key="14">
    <source>
        <dbReference type="SAM" id="Phobius"/>
    </source>
</evidence>
<comment type="catalytic activity">
    <reaction evidence="13">
        <text>a di-trans,poly-cis-dolichyl beta-D-mannosyl phosphate + L-seryl-[protein] = 3-O-(alpha-D-mannosyl)-L-seryl-[protein] + a di-trans,poly-cis-dolichyl phosphate + H(+)</text>
        <dbReference type="Rhea" id="RHEA:17377"/>
        <dbReference type="Rhea" id="RHEA-COMP:9863"/>
        <dbReference type="Rhea" id="RHEA-COMP:13546"/>
        <dbReference type="Rhea" id="RHEA-COMP:19498"/>
        <dbReference type="Rhea" id="RHEA-COMP:19501"/>
        <dbReference type="ChEBI" id="CHEBI:15378"/>
        <dbReference type="ChEBI" id="CHEBI:29999"/>
        <dbReference type="ChEBI" id="CHEBI:57683"/>
        <dbReference type="ChEBI" id="CHEBI:58211"/>
        <dbReference type="ChEBI" id="CHEBI:137321"/>
        <dbReference type="EC" id="2.4.1.109"/>
    </reaction>
</comment>
<dbReference type="FunFam" id="2.80.10.50:FF:000012">
    <property type="entry name" value="Protein O-mannosyl-transferase 1"/>
    <property type="match status" value="1"/>
</dbReference>
<comment type="pathway">
    <text evidence="2">Protein modification; protein glycosylation.</text>
</comment>
<comment type="catalytic activity">
    <reaction evidence="12">
        <text>a di-trans,poly-cis-dolichyl beta-D-mannosyl phosphate + L-threonyl-[protein] = 3-O-(alpha-D-mannosyl)-L-threonyl-[protein] + a di-trans,poly-cis-dolichyl phosphate + H(+)</text>
        <dbReference type="Rhea" id="RHEA:53396"/>
        <dbReference type="Rhea" id="RHEA-COMP:11060"/>
        <dbReference type="Rhea" id="RHEA-COMP:13547"/>
        <dbReference type="Rhea" id="RHEA-COMP:19498"/>
        <dbReference type="Rhea" id="RHEA-COMP:19501"/>
        <dbReference type="ChEBI" id="CHEBI:15378"/>
        <dbReference type="ChEBI" id="CHEBI:30013"/>
        <dbReference type="ChEBI" id="CHEBI:57683"/>
        <dbReference type="ChEBI" id="CHEBI:58211"/>
        <dbReference type="ChEBI" id="CHEBI:137323"/>
        <dbReference type="EC" id="2.4.1.109"/>
    </reaction>
</comment>
<dbReference type="Pfam" id="PF02366">
    <property type="entry name" value="PMT"/>
    <property type="match status" value="1"/>
</dbReference>
<dbReference type="InterPro" id="IPR016093">
    <property type="entry name" value="MIR_motif"/>
</dbReference>
<feature type="transmembrane region" description="Helical" evidence="14">
    <location>
        <begin position="626"/>
        <end position="647"/>
    </location>
</feature>
<evidence type="ECO:0000256" key="1">
    <source>
        <dbReference type="ARBA" id="ARBA00004477"/>
    </source>
</evidence>
<dbReference type="SUPFAM" id="SSF82109">
    <property type="entry name" value="MIR domain"/>
    <property type="match status" value="1"/>
</dbReference>
<reference evidence="16 17" key="1">
    <citation type="submission" date="2024-04" db="EMBL/GenBank/DDBJ databases">
        <authorList>
            <consortium name="Genoscope - CEA"/>
            <person name="William W."/>
        </authorList>
    </citation>
    <scope>NUCLEOTIDE SEQUENCE [LARGE SCALE GENOMIC DNA]</scope>
</reference>
<accession>A0AAV2IPU4</accession>
<dbReference type="GO" id="GO:0005789">
    <property type="term" value="C:endoplasmic reticulum membrane"/>
    <property type="evidence" value="ECO:0007669"/>
    <property type="project" value="UniProtKB-SubCell"/>
</dbReference>
<feature type="transmembrane region" description="Helical" evidence="14">
    <location>
        <begin position="288"/>
        <end position="311"/>
    </location>
</feature>
<evidence type="ECO:0000256" key="10">
    <source>
        <dbReference type="ARBA" id="ARBA00022989"/>
    </source>
</evidence>
<evidence type="ECO:0000259" key="15">
    <source>
        <dbReference type="PROSITE" id="PS50919"/>
    </source>
</evidence>
<dbReference type="Proteomes" id="UP001497497">
    <property type="component" value="Unassembled WGS sequence"/>
</dbReference>
<dbReference type="Gene3D" id="2.80.10.50">
    <property type="match status" value="1"/>
</dbReference>
<dbReference type="GO" id="GO:0004169">
    <property type="term" value="F:dolichyl-phosphate-mannose-protein mannosyltransferase activity"/>
    <property type="evidence" value="ECO:0007669"/>
    <property type="project" value="UniProtKB-EC"/>
</dbReference>
<dbReference type="Pfam" id="PF02815">
    <property type="entry name" value="MIR"/>
    <property type="match status" value="1"/>
</dbReference>
<dbReference type="InterPro" id="IPR027005">
    <property type="entry name" value="PMT-like"/>
</dbReference>
<feature type="domain" description="MIR" evidence="15">
    <location>
        <begin position="483"/>
        <end position="539"/>
    </location>
</feature>
<keyword evidence="5" id="KW-0328">Glycosyltransferase</keyword>
<feature type="domain" description="MIR" evidence="15">
    <location>
        <begin position="420"/>
        <end position="477"/>
    </location>
</feature>
<evidence type="ECO:0000256" key="6">
    <source>
        <dbReference type="ARBA" id="ARBA00022679"/>
    </source>
</evidence>
<keyword evidence="8" id="KW-0677">Repeat</keyword>
<feature type="transmembrane region" description="Helical" evidence="14">
    <location>
        <begin position="728"/>
        <end position="750"/>
    </location>
</feature>
<dbReference type="Pfam" id="PF16192">
    <property type="entry name" value="PMT_4TMC"/>
    <property type="match status" value="1"/>
</dbReference>
<dbReference type="PROSITE" id="PS50919">
    <property type="entry name" value="MIR"/>
    <property type="match status" value="3"/>
</dbReference>
<keyword evidence="9" id="KW-0256">Endoplasmic reticulum</keyword>
<sequence length="773" mass="87917">MEAISANQVQLMSLERGRARIQTRPHLSGSPREQGDGAPVMSTINETSDTEIHDSESKPFTVKVEIDVMQISLAILSLLTRTWRLGVPRAVVFDELHFAKFVSLYIKHIFFFDVHPPLGKLLLASAGRYAGFEGDINFERIGAEFPASVPVEMLRAFPAVLGSLVVPIVYQICVEAGMSRYASTVAGVLILLDNALLVQSRFMLMEGMLIFFSTLSVLAYLKFRNSTREFGLMWWFWLCLCGISATCTLSVKYVGVFTLILVLVRIFRDFWLMLDDGSKSDLTLVKHLFCRFVAMVTLPVIVYLSIFYVHLSFLYKAGPHDSVMTSAFQASLEGGLATLTKGQPLNVAYGSQITLRHTENVAVGQPCWLHSHAHMYPVKYPDKRGSSHQQQVTCYIFKDINNWWIIKHPDRQDLMVEDPPKPVKHGDIVQLVHGITSRALNTHDVAAPMSPNNQEVSCYVNYNVSMPAQTLWKVDIVNRESDDETWQTIKSQIRLIHVNTSAALKTTGKQLPEWGFHQLEVAADRMVNQKATVWNVEEHRYTRSSEKEKQAAELQQAELIPLKPTYLSFWAKLYELQIKMLLSNQDAKLEHKYSSGPKDWPFMNRNIAYWMSATDNSQIHLVGNIVVWHASTVSVICYLAVLLFYLLRRQRAIFDISEARWQHFVFQGELFIGGYFLHYLPYFLEDRTLFLHHYLPSVAFKVLVLAALGDHLYSVLPNTSKLSAIIKYGTVVLIAATIHAFICLSVFTYGSEALTPQQIKSLTWIDTWDFLFH</sequence>
<dbReference type="InterPro" id="IPR032421">
    <property type="entry name" value="PMT_4TMC"/>
</dbReference>
<comment type="subcellular location">
    <subcellularLocation>
        <location evidence="1">Endoplasmic reticulum membrane</location>
        <topology evidence="1">Multi-pass membrane protein</topology>
    </subcellularLocation>
</comment>
<comment type="caution">
    <text evidence="16">The sequence shown here is derived from an EMBL/GenBank/DDBJ whole genome shotgun (WGS) entry which is preliminary data.</text>
</comment>
<evidence type="ECO:0000256" key="2">
    <source>
        <dbReference type="ARBA" id="ARBA00004922"/>
    </source>
</evidence>
<dbReference type="CDD" id="cd23281">
    <property type="entry name" value="beta-trefoil_MIR_POMT1"/>
    <property type="match status" value="1"/>
</dbReference>
<keyword evidence="17" id="KW-1185">Reference proteome</keyword>
<dbReference type="AlphaFoldDB" id="A0AAV2IPU4"/>
<feature type="domain" description="MIR" evidence="15">
    <location>
        <begin position="344"/>
        <end position="409"/>
    </location>
</feature>